<dbReference type="SUPFAM" id="SSF55909">
    <property type="entry name" value="Pentein"/>
    <property type="match status" value="1"/>
</dbReference>
<evidence type="ECO:0000313" key="1">
    <source>
        <dbReference type="EMBL" id="SVA66558.1"/>
    </source>
</evidence>
<dbReference type="EMBL" id="UINC01015885">
    <property type="protein sequence ID" value="SVA66558.1"/>
    <property type="molecule type" value="Genomic_DNA"/>
</dbReference>
<dbReference type="AlphaFoldDB" id="A0A381XPD5"/>
<gene>
    <name evidence="1" type="ORF">METZ01_LOCUS119412</name>
</gene>
<organism evidence="1">
    <name type="scientific">marine metagenome</name>
    <dbReference type="NCBI Taxonomy" id="408172"/>
    <lineage>
        <taxon>unclassified sequences</taxon>
        <taxon>metagenomes</taxon>
        <taxon>ecological metagenomes</taxon>
    </lineage>
</organism>
<dbReference type="GO" id="GO:0019546">
    <property type="term" value="P:L-arginine deiminase pathway"/>
    <property type="evidence" value="ECO:0007669"/>
    <property type="project" value="TreeGrafter"/>
</dbReference>
<sequence>MSEFVLKHRVEGGGTRELSDWGMNSEYGVLREVLLGPIENYRWLETSSVSRRTIRLGYKFDLDVAKHQHAEMEACYRDAGVTVRTLKADPALPYQVFARDSSVMTPWGPVISQMGHWWRRGEYGPVISFYHDNDIPIYDVITAGAFEGGDFQVIKPGSILCGFSDTDRTQRVAVDQLKSWIEAEGWELKTYQFDPFFVHLDVFFAMLTEGLAAMCTEIVEPELVEWVKSRGIEILEVTYEDAMTLGCNVVALGNDRVMIPSEAKNLQELCQANGLKVYAPDISMISKGGGSLHCLCQPLRRDPV</sequence>
<accession>A0A381XPD5</accession>
<evidence type="ECO:0008006" key="2">
    <source>
        <dbReference type="Google" id="ProtNLM"/>
    </source>
</evidence>
<dbReference type="PANTHER" id="PTHR47271">
    <property type="entry name" value="ARGININE DEIMINASE"/>
    <property type="match status" value="1"/>
</dbReference>
<reference evidence="1" key="1">
    <citation type="submission" date="2018-05" db="EMBL/GenBank/DDBJ databases">
        <authorList>
            <person name="Lanie J.A."/>
            <person name="Ng W.-L."/>
            <person name="Kazmierczak K.M."/>
            <person name="Andrzejewski T.M."/>
            <person name="Davidsen T.M."/>
            <person name="Wayne K.J."/>
            <person name="Tettelin H."/>
            <person name="Glass J.I."/>
            <person name="Rusch D."/>
            <person name="Podicherti R."/>
            <person name="Tsui H.-C.T."/>
            <person name="Winkler M.E."/>
        </authorList>
    </citation>
    <scope>NUCLEOTIDE SEQUENCE</scope>
</reference>
<proteinExistence type="predicted"/>
<name>A0A381XPD5_9ZZZZ</name>
<dbReference type="Pfam" id="PF19420">
    <property type="entry name" value="DDAH_eukar"/>
    <property type="match status" value="1"/>
</dbReference>
<protein>
    <recommendedName>
        <fullName evidence="2">Amidinotransferase</fullName>
    </recommendedName>
</protein>
<dbReference type="Gene3D" id="3.75.10.10">
    <property type="entry name" value="L-arginine/glycine Amidinotransferase, Chain A"/>
    <property type="match status" value="1"/>
</dbReference>
<dbReference type="PANTHER" id="PTHR47271:SF2">
    <property type="entry name" value="ARGININE DEIMINASE"/>
    <property type="match status" value="1"/>
</dbReference>
<dbReference type="GO" id="GO:0016990">
    <property type="term" value="F:arginine deiminase activity"/>
    <property type="evidence" value="ECO:0007669"/>
    <property type="project" value="TreeGrafter"/>
</dbReference>